<feature type="compositionally biased region" description="Basic and acidic residues" evidence="1">
    <location>
        <begin position="161"/>
        <end position="171"/>
    </location>
</feature>
<dbReference type="AlphaFoldDB" id="A0A6G1K784"/>
<evidence type="ECO:0000256" key="1">
    <source>
        <dbReference type="SAM" id="MobiDB-lite"/>
    </source>
</evidence>
<keyword evidence="3" id="KW-1185">Reference proteome</keyword>
<accession>A0A6G1K784</accession>
<feature type="region of interest" description="Disordered" evidence="1">
    <location>
        <begin position="30"/>
        <end position="51"/>
    </location>
</feature>
<sequence length="171" mass="19892">MAPMRTERSPVRAYERKAPSADFWDGVPMYTGAPAPAPAPSAAPALEQKDSVDSARADFVYRNVSTYKKEFRVPEMEEHILSVVAQDRKWRNRVRAWTREHTRHGQKSVERLQEMAAKYFAMLDSKEGKEEKKTTLRMPGWRQHRKALDAQEKRAKKPSRKAKDIDTDRHR</sequence>
<protein>
    <submittedName>
        <fullName evidence="2">Uncharacterized protein</fullName>
    </submittedName>
</protein>
<organism evidence="2 3">
    <name type="scientific">Pleomassaria siparia CBS 279.74</name>
    <dbReference type="NCBI Taxonomy" id="1314801"/>
    <lineage>
        <taxon>Eukaryota</taxon>
        <taxon>Fungi</taxon>
        <taxon>Dikarya</taxon>
        <taxon>Ascomycota</taxon>
        <taxon>Pezizomycotina</taxon>
        <taxon>Dothideomycetes</taxon>
        <taxon>Pleosporomycetidae</taxon>
        <taxon>Pleosporales</taxon>
        <taxon>Pleomassariaceae</taxon>
        <taxon>Pleomassaria</taxon>
    </lineage>
</organism>
<feature type="region of interest" description="Disordered" evidence="1">
    <location>
        <begin position="126"/>
        <end position="171"/>
    </location>
</feature>
<dbReference type="EMBL" id="MU005772">
    <property type="protein sequence ID" value="KAF2708322.1"/>
    <property type="molecule type" value="Genomic_DNA"/>
</dbReference>
<name>A0A6G1K784_9PLEO</name>
<evidence type="ECO:0000313" key="3">
    <source>
        <dbReference type="Proteomes" id="UP000799428"/>
    </source>
</evidence>
<gene>
    <name evidence="2" type="ORF">K504DRAFT_303706</name>
</gene>
<evidence type="ECO:0000313" key="2">
    <source>
        <dbReference type="EMBL" id="KAF2708322.1"/>
    </source>
</evidence>
<reference evidence="2" key="1">
    <citation type="journal article" date="2020" name="Stud. Mycol.">
        <title>101 Dothideomycetes genomes: a test case for predicting lifestyles and emergence of pathogens.</title>
        <authorList>
            <person name="Haridas S."/>
            <person name="Albert R."/>
            <person name="Binder M."/>
            <person name="Bloem J."/>
            <person name="Labutti K."/>
            <person name="Salamov A."/>
            <person name="Andreopoulos B."/>
            <person name="Baker S."/>
            <person name="Barry K."/>
            <person name="Bills G."/>
            <person name="Bluhm B."/>
            <person name="Cannon C."/>
            <person name="Castanera R."/>
            <person name="Culley D."/>
            <person name="Daum C."/>
            <person name="Ezra D."/>
            <person name="Gonzalez J."/>
            <person name="Henrissat B."/>
            <person name="Kuo A."/>
            <person name="Liang C."/>
            <person name="Lipzen A."/>
            <person name="Lutzoni F."/>
            <person name="Magnuson J."/>
            <person name="Mondo S."/>
            <person name="Nolan M."/>
            <person name="Ohm R."/>
            <person name="Pangilinan J."/>
            <person name="Park H.-J."/>
            <person name="Ramirez L."/>
            <person name="Alfaro M."/>
            <person name="Sun H."/>
            <person name="Tritt A."/>
            <person name="Yoshinaga Y."/>
            <person name="Zwiers L.-H."/>
            <person name="Turgeon B."/>
            <person name="Goodwin S."/>
            <person name="Spatafora J."/>
            <person name="Crous P."/>
            <person name="Grigoriev I."/>
        </authorList>
    </citation>
    <scope>NUCLEOTIDE SEQUENCE</scope>
    <source>
        <strain evidence="2">CBS 279.74</strain>
    </source>
</reference>
<proteinExistence type="predicted"/>
<dbReference type="Proteomes" id="UP000799428">
    <property type="component" value="Unassembled WGS sequence"/>
</dbReference>